<feature type="domain" description="SF3 helicase" evidence="7">
    <location>
        <begin position="353"/>
        <end position="503"/>
    </location>
</feature>
<dbReference type="InterPro" id="IPR001257">
    <property type="entry name" value="Parvovirus_NS1_helicase"/>
</dbReference>
<accession>A0A8A4XEE6</accession>
<keyword evidence="4" id="KW-0547">Nucleotide-binding</keyword>
<evidence type="ECO:0000256" key="6">
    <source>
        <dbReference type="SAM" id="MobiDB-lite"/>
    </source>
</evidence>
<dbReference type="SUPFAM" id="SSF52540">
    <property type="entry name" value="P-loop containing nucleoside triphosphate hydrolases"/>
    <property type="match status" value="1"/>
</dbReference>
<evidence type="ECO:0000256" key="1">
    <source>
        <dbReference type="ARBA" id="ARBA00004147"/>
    </source>
</evidence>
<keyword evidence="2" id="KW-1048">Host nucleus</keyword>
<reference evidence="8" key="1">
    <citation type="submission" date="2020-09" db="EMBL/GenBank/DDBJ databases">
        <title>Parvovirus dark matter in the feces of wild birds.</title>
        <authorList>
            <person name="Dai Z."/>
            <person name="Yang S."/>
            <person name="Zhang W."/>
        </authorList>
    </citation>
    <scope>NUCLEOTIDE SEQUENCE</scope>
    <source>
        <strain evidence="8">Rfb198par014</strain>
    </source>
</reference>
<dbReference type="PROSITE" id="PS51206">
    <property type="entry name" value="SF3_HELICASE_1"/>
    <property type="match status" value="1"/>
</dbReference>
<feature type="region of interest" description="Disordered" evidence="6">
    <location>
        <begin position="1"/>
        <end position="49"/>
    </location>
</feature>
<evidence type="ECO:0000256" key="3">
    <source>
        <dbReference type="ARBA" id="ARBA00022705"/>
    </source>
</evidence>
<dbReference type="GO" id="GO:0042025">
    <property type="term" value="C:host cell nucleus"/>
    <property type="evidence" value="ECO:0007669"/>
    <property type="project" value="UniProtKB-SubCell"/>
</dbReference>
<dbReference type="Gene3D" id="3.40.50.300">
    <property type="entry name" value="P-loop containing nucleotide triphosphate hydrolases"/>
    <property type="match status" value="1"/>
</dbReference>
<dbReference type="EMBL" id="MW046611">
    <property type="protein sequence ID" value="QTE04086.1"/>
    <property type="molecule type" value="Genomic_DNA"/>
</dbReference>
<dbReference type="InterPro" id="IPR014015">
    <property type="entry name" value="Helicase_SF3_DNA-vir"/>
</dbReference>
<organism evidence="8">
    <name type="scientific">Tarsiger cyanurus ambidensovirus</name>
    <dbReference type="NCBI Taxonomy" id="2794449"/>
    <lineage>
        <taxon>Viruses</taxon>
        <taxon>Monodnaviria</taxon>
        <taxon>Shotokuvirae</taxon>
        <taxon>Cossaviricota</taxon>
        <taxon>Quintoviricetes</taxon>
        <taxon>Piccovirales</taxon>
        <taxon>Parvoviridae</taxon>
        <taxon>Densovirinae</taxon>
        <taxon>Ambidensovirus</taxon>
    </lineage>
</organism>
<dbReference type="GO" id="GO:0005524">
    <property type="term" value="F:ATP binding"/>
    <property type="evidence" value="ECO:0007669"/>
    <property type="project" value="UniProtKB-KW"/>
</dbReference>
<sequence>MEESLGCSPEFQGGGLGFGISKSIGPAEASGGDDGSSAPSAAISDESSGDDLARDLQRYAGRSLQYYVSDLLVFRSAEDLNSILERTTKEIRRAGPRDLLLISQHDDHLHVIHSCSYANRSCRCRLYRYVTGEYIKRKNEARNLISSKTTGDWIRIITYFNNDGRRITYLEMGRGARRYLLGDPHLQQGSCDGESFCGLVEIRPIEREGDVPHNISYGTALGPGGSRNGRNSRAGRRRNDEGIQKTQDFLSRYPCTPLTNCVNTVPWLEDEELKYERGNSDSFKAAISTFAAVICTWNIYDFIVMYRDINCHPLFNSNSADTAYMYYDVATSVQILIRFLKFQFGGDETLVKDFLNTIHNIFEKGIPKLNTVVAAGPPSSGKNFFFDCPRCCYLNCGLLGNPNKNNTFAFQECVGKRILLWNEPNYESSMTDTLKMLLGGDQLTVKVKYLQDQTVNRTPIIVLTNNEVNFMGDPAFADRVKIYRWQAAPFLKEYENKPHPLAYIALLEHYDII</sequence>
<name>A0A8A4XEE6_9VIRU</name>
<comment type="subcellular location">
    <subcellularLocation>
        <location evidence="1">Host nucleus</location>
    </subcellularLocation>
</comment>
<keyword evidence="3" id="KW-0235">DNA replication</keyword>
<proteinExistence type="predicted"/>
<dbReference type="GO" id="GO:0006260">
    <property type="term" value="P:DNA replication"/>
    <property type="evidence" value="ECO:0007669"/>
    <property type="project" value="UniProtKB-KW"/>
</dbReference>
<evidence type="ECO:0000256" key="2">
    <source>
        <dbReference type="ARBA" id="ARBA00022562"/>
    </source>
</evidence>
<protein>
    <submittedName>
        <fullName evidence="8">Nonstructural protein</fullName>
    </submittedName>
</protein>
<evidence type="ECO:0000259" key="7">
    <source>
        <dbReference type="PROSITE" id="PS51206"/>
    </source>
</evidence>
<evidence type="ECO:0000256" key="4">
    <source>
        <dbReference type="ARBA" id="ARBA00022741"/>
    </source>
</evidence>
<evidence type="ECO:0000256" key="5">
    <source>
        <dbReference type="ARBA" id="ARBA00022840"/>
    </source>
</evidence>
<feature type="compositionally biased region" description="Low complexity" evidence="6">
    <location>
        <begin position="25"/>
        <end position="45"/>
    </location>
</feature>
<dbReference type="GO" id="GO:0019079">
    <property type="term" value="P:viral genome replication"/>
    <property type="evidence" value="ECO:0007669"/>
    <property type="project" value="InterPro"/>
</dbReference>
<dbReference type="Pfam" id="PF01057">
    <property type="entry name" value="Parvo_NS1"/>
    <property type="match status" value="1"/>
</dbReference>
<evidence type="ECO:0000313" key="8">
    <source>
        <dbReference type="EMBL" id="QTE04086.1"/>
    </source>
</evidence>
<keyword evidence="5" id="KW-0067">ATP-binding</keyword>
<dbReference type="InterPro" id="IPR027417">
    <property type="entry name" value="P-loop_NTPase"/>
</dbReference>
<feature type="region of interest" description="Disordered" evidence="6">
    <location>
        <begin position="216"/>
        <end position="241"/>
    </location>
</feature>